<evidence type="ECO:0000313" key="2">
    <source>
        <dbReference type="EMBL" id="CDW84584.1"/>
    </source>
</evidence>
<sequence>MQFVSYGLSPAAHMASFAKGVYFLISNITDYETETNFDIIYNIFGIGSLVLALICLYWMNFKRFMYLSILSMILTFILFLLIICQVIYVVMSSNLPVKDDLTKQERQYDYRQQSKMLFTVKIIIDIFLLLMPMIAFSFQFELCLIPVQCHMKIKDWNGVQGFKSSLISLSIALAFHIWIFFFLFQVDKYVSDIKCVDCQLYMVIYRHFQIIISILSLLIISFTQMIQGILTLHLAHEQFCILIDEVFRESLTLNIMKSRIKIEEDDKNKLLESFKSEETFEDNKVISYLNGQIFTLQIFKEQKYWMAYMDMDKATTIKAALILVFINIVVLTTNTRIYELVSILGCVATPMVVYIIPGYLYHTYQKHQIIIGEIKVQRGIYEVFPLIFCLIGILIIMINSSSVLLNLAISLDLYEL</sequence>
<feature type="transmembrane region" description="Helical" evidence="1">
    <location>
        <begin position="122"/>
        <end position="145"/>
    </location>
</feature>
<feature type="transmembrane region" description="Helical" evidence="1">
    <location>
        <begin position="383"/>
        <end position="409"/>
    </location>
</feature>
<evidence type="ECO:0000313" key="3">
    <source>
        <dbReference type="Proteomes" id="UP000039865"/>
    </source>
</evidence>
<gene>
    <name evidence="2" type="primary">Contig5885.g6304</name>
    <name evidence="2" type="ORF">STYLEM_13649</name>
</gene>
<keyword evidence="1" id="KW-0812">Transmembrane</keyword>
<dbReference type="AlphaFoldDB" id="A0A078AQT9"/>
<keyword evidence="1" id="KW-1133">Transmembrane helix</keyword>
<organism evidence="2 3">
    <name type="scientific">Stylonychia lemnae</name>
    <name type="common">Ciliate</name>
    <dbReference type="NCBI Taxonomy" id="5949"/>
    <lineage>
        <taxon>Eukaryota</taxon>
        <taxon>Sar</taxon>
        <taxon>Alveolata</taxon>
        <taxon>Ciliophora</taxon>
        <taxon>Intramacronucleata</taxon>
        <taxon>Spirotrichea</taxon>
        <taxon>Stichotrichia</taxon>
        <taxon>Sporadotrichida</taxon>
        <taxon>Oxytrichidae</taxon>
        <taxon>Stylonychinae</taxon>
        <taxon>Stylonychia</taxon>
    </lineage>
</organism>
<feature type="transmembrane region" description="Helical" evidence="1">
    <location>
        <begin position="39"/>
        <end position="59"/>
    </location>
</feature>
<feature type="transmembrane region" description="Helical" evidence="1">
    <location>
        <begin position="316"/>
        <end position="334"/>
    </location>
</feature>
<dbReference type="EMBL" id="CCKQ01012952">
    <property type="protein sequence ID" value="CDW84584.1"/>
    <property type="molecule type" value="Genomic_DNA"/>
</dbReference>
<feature type="transmembrane region" description="Helical" evidence="1">
    <location>
        <begin position="204"/>
        <end position="223"/>
    </location>
</feature>
<feature type="transmembrane region" description="Helical" evidence="1">
    <location>
        <begin position="166"/>
        <end position="184"/>
    </location>
</feature>
<protein>
    <submittedName>
        <fullName evidence="2">Uncharacterized protein</fullName>
    </submittedName>
</protein>
<feature type="transmembrane region" description="Helical" evidence="1">
    <location>
        <begin position="66"/>
        <end position="91"/>
    </location>
</feature>
<accession>A0A078AQT9</accession>
<reference evidence="2 3" key="1">
    <citation type="submission" date="2014-06" db="EMBL/GenBank/DDBJ databases">
        <authorList>
            <person name="Swart Estienne"/>
        </authorList>
    </citation>
    <scope>NUCLEOTIDE SEQUENCE [LARGE SCALE GENOMIC DNA]</scope>
    <source>
        <strain evidence="2 3">130c</strain>
    </source>
</reference>
<keyword evidence="3" id="KW-1185">Reference proteome</keyword>
<feature type="transmembrane region" description="Helical" evidence="1">
    <location>
        <begin position="340"/>
        <end position="362"/>
    </location>
</feature>
<proteinExistence type="predicted"/>
<keyword evidence="1" id="KW-0472">Membrane</keyword>
<name>A0A078AQT9_STYLE</name>
<evidence type="ECO:0000256" key="1">
    <source>
        <dbReference type="SAM" id="Phobius"/>
    </source>
</evidence>
<dbReference type="InParanoid" id="A0A078AQT9"/>
<dbReference type="Proteomes" id="UP000039865">
    <property type="component" value="Unassembled WGS sequence"/>
</dbReference>